<dbReference type="PANTHER" id="PTHR43022">
    <property type="entry name" value="PROTEIN SMF"/>
    <property type="match status" value="1"/>
</dbReference>
<dbReference type="InterPro" id="IPR003488">
    <property type="entry name" value="DprA"/>
</dbReference>
<gene>
    <name evidence="4" type="ORF">EAX62_16105</name>
</gene>
<protein>
    <recommendedName>
        <fullName evidence="3">Smf/DprA SLOG domain-containing protein</fullName>
    </recommendedName>
</protein>
<evidence type="ECO:0000256" key="2">
    <source>
        <dbReference type="SAM" id="MobiDB-lite"/>
    </source>
</evidence>
<feature type="compositionally biased region" description="Low complexity" evidence="2">
    <location>
        <begin position="46"/>
        <end position="57"/>
    </location>
</feature>
<dbReference type="Gene3D" id="3.40.50.450">
    <property type="match status" value="1"/>
</dbReference>
<feature type="compositionally biased region" description="Basic residues" evidence="2">
    <location>
        <begin position="58"/>
        <end position="70"/>
    </location>
</feature>
<comment type="caution">
    <text evidence="4">The sequence shown here is derived from an EMBL/GenBank/DDBJ whole genome shotgun (WGS) entry which is preliminary data.</text>
</comment>
<comment type="similarity">
    <text evidence="1">Belongs to the DprA/Smf family.</text>
</comment>
<evidence type="ECO:0000313" key="4">
    <source>
        <dbReference type="EMBL" id="RMB57258.1"/>
    </source>
</evidence>
<feature type="domain" description="Smf/DprA SLOG" evidence="3">
    <location>
        <begin position="107"/>
        <end position="319"/>
    </location>
</feature>
<name>A0A3M0FXQ3_9ACTN</name>
<dbReference type="Proteomes" id="UP000275256">
    <property type="component" value="Unassembled WGS sequence"/>
</dbReference>
<feature type="region of interest" description="Disordered" evidence="2">
    <location>
        <begin position="1"/>
        <end position="91"/>
    </location>
</feature>
<dbReference type="AlphaFoldDB" id="A0A3M0FXQ3"/>
<dbReference type="PANTHER" id="PTHR43022:SF1">
    <property type="entry name" value="PROTEIN SMF"/>
    <property type="match status" value="1"/>
</dbReference>
<sequence length="321" mass="33240">MIGRGRGATPRRCAPPLPVLDNPATRCANSATGFSCGPRGSGGGHPNRSGRSDSSSPRRTRTKSGTHQHRQTTGSRFAGTPPFPGGNTMTTSQITSVSAALYDARRIVPGDPEWPDQLDQLEPPVTQLWVTGTANLHDVLTTSITICGARASTSYGNHVTTQIAHDLAEEGWTVAIGGSFGIDAAATRGALSARNAPTVIVAPCGLNIIHPTAHANLYAGVLAAGGLIVSEYDPDARPVKAAHQRRSQLLGVLTGGVVMVEAAQRTGSKATVHAAEAIGAPVFAVPGPVTSSVSHYPHELIRDGRAALITSAADIMEEYGN</sequence>
<dbReference type="EMBL" id="REFW01000007">
    <property type="protein sequence ID" value="RMB57258.1"/>
    <property type="molecule type" value="Genomic_DNA"/>
</dbReference>
<evidence type="ECO:0000256" key="1">
    <source>
        <dbReference type="ARBA" id="ARBA00006525"/>
    </source>
</evidence>
<dbReference type="Pfam" id="PF02481">
    <property type="entry name" value="DNA_processg_A"/>
    <property type="match status" value="1"/>
</dbReference>
<reference evidence="4 5" key="1">
    <citation type="submission" date="2018-10" db="EMBL/GenBank/DDBJ databases">
        <title>Tessaracoccus antarcticuss sp. nov., isolated from sediment.</title>
        <authorList>
            <person name="Zhou L.Y."/>
            <person name="Du Z.J."/>
        </authorList>
    </citation>
    <scope>NUCLEOTIDE SEQUENCE [LARGE SCALE GENOMIC DNA]</scope>
    <source>
        <strain evidence="4 5">JDX10</strain>
    </source>
</reference>
<organism evidence="4 5">
    <name type="scientific">Tessaracoccus antarcticus</name>
    <dbReference type="NCBI Taxonomy" id="2479848"/>
    <lineage>
        <taxon>Bacteria</taxon>
        <taxon>Bacillati</taxon>
        <taxon>Actinomycetota</taxon>
        <taxon>Actinomycetes</taxon>
        <taxon>Propionibacteriales</taxon>
        <taxon>Propionibacteriaceae</taxon>
        <taxon>Tessaracoccus</taxon>
    </lineage>
</organism>
<proteinExistence type="inferred from homology"/>
<evidence type="ECO:0000259" key="3">
    <source>
        <dbReference type="Pfam" id="PF02481"/>
    </source>
</evidence>
<evidence type="ECO:0000313" key="5">
    <source>
        <dbReference type="Proteomes" id="UP000275256"/>
    </source>
</evidence>
<dbReference type="InterPro" id="IPR057666">
    <property type="entry name" value="DrpA_SLOG"/>
</dbReference>
<accession>A0A3M0FXQ3</accession>
<dbReference type="GO" id="GO:0009294">
    <property type="term" value="P:DNA-mediated transformation"/>
    <property type="evidence" value="ECO:0007669"/>
    <property type="project" value="InterPro"/>
</dbReference>
<dbReference type="SUPFAM" id="SSF102405">
    <property type="entry name" value="MCP/YpsA-like"/>
    <property type="match status" value="1"/>
</dbReference>
<keyword evidence="5" id="KW-1185">Reference proteome</keyword>